<feature type="transmembrane region" description="Helical" evidence="5">
    <location>
        <begin position="353"/>
        <end position="372"/>
    </location>
</feature>
<dbReference type="Pfam" id="PF00146">
    <property type="entry name" value="NADHdh"/>
    <property type="match status" value="1"/>
</dbReference>
<dbReference type="Proteomes" id="UP000677668">
    <property type="component" value="Chromosome 1"/>
</dbReference>
<comment type="similarity">
    <text evidence="5 6">Belongs to the complex I subunit 1 family.</text>
</comment>
<evidence type="ECO:0000313" key="8">
    <source>
        <dbReference type="Proteomes" id="UP000677668"/>
    </source>
</evidence>
<keyword evidence="3 5" id="KW-1133">Transmembrane helix</keyword>
<dbReference type="PROSITE" id="PS00668">
    <property type="entry name" value="COMPLEX1_ND1_2"/>
    <property type="match status" value="1"/>
</dbReference>
<accession>A0ABX8B631</accession>
<comment type="function">
    <text evidence="5">NDH-1 shuttles electrons from NADH, via FMN and iron-sulfur (Fe-S) centers, to quinones in the respiratory chain. The immediate electron acceptor for the enzyme in this species is believed to be ubiquinone. Couples the redox reaction to proton translocation (for every two electrons transferred, four hydrogen ions are translocated across the cytoplasmic membrane), and thus conserves the redox energy in a proton gradient. This subunit may bind ubiquinone.</text>
</comment>
<dbReference type="PANTHER" id="PTHR11432:SF3">
    <property type="entry name" value="NADH-UBIQUINONE OXIDOREDUCTASE CHAIN 1"/>
    <property type="match status" value="1"/>
</dbReference>
<gene>
    <name evidence="5 7" type="primary">nuoH</name>
    <name evidence="7" type="ORF">J8C05_09960</name>
</gene>
<dbReference type="InterPro" id="IPR001694">
    <property type="entry name" value="NADH_UbQ_OxRdtase_su1/FPO"/>
</dbReference>
<feature type="transmembrane region" description="Helical" evidence="5">
    <location>
        <begin position="110"/>
        <end position="131"/>
    </location>
</feature>
<dbReference type="GO" id="GO:0016491">
    <property type="term" value="F:oxidoreductase activity"/>
    <property type="evidence" value="ECO:0007669"/>
    <property type="project" value="UniProtKB-KW"/>
</dbReference>
<dbReference type="PANTHER" id="PTHR11432">
    <property type="entry name" value="NADH DEHYDROGENASE SUBUNIT 1"/>
    <property type="match status" value="1"/>
</dbReference>
<name>A0ABX8B631_9BACT</name>
<dbReference type="HAMAP" id="MF_01350">
    <property type="entry name" value="NDH1_NuoH"/>
    <property type="match status" value="1"/>
</dbReference>
<feature type="transmembrane region" description="Helical" evidence="5">
    <location>
        <begin position="267"/>
        <end position="290"/>
    </location>
</feature>
<evidence type="ECO:0000313" key="7">
    <source>
        <dbReference type="EMBL" id="QUV95001.1"/>
    </source>
</evidence>
<feature type="transmembrane region" description="Helical" evidence="5">
    <location>
        <begin position="185"/>
        <end position="203"/>
    </location>
</feature>
<keyword evidence="5" id="KW-0874">Quinone</keyword>
<evidence type="ECO:0000256" key="2">
    <source>
        <dbReference type="ARBA" id="ARBA00022692"/>
    </source>
</evidence>
<comment type="catalytic activity">
    <reaction evidence="5">
        <text>a quinone + NADH + 5 H(+)(in) = a quinol + NAD(+) + 4 H(+)(out)</text>
        <dbReference type="Rhea" id="RHEA:57888"/>
        <dbReference type="ChEBI" id="CHEBI:15378"/>
        <dbReference type="ChEBI" id="CHEBI:24646"/>
        <dbReference type="ChEBI" id="CHEBI:57540"/>
        <dbReference type="ChEBI" id="CHEBI:57945"/>
        <dbReference type="ChEBI" id="CHEBI:132124"/>
    </reaction>
</comment>
<feature type="transmembrane region" description="Helical" evidence="5">
    <location>
        <begin position="215"/>
        <end position="236"/>
    </location>
</feature>
<keyword evidence="5 6" id="KW-0520">NAD</keyword>
<evidence type="ECO:0000256" key="6">
    <source>
        <dbReference type="RuleBase" id="RU000471"/>
    </source>
</evidence>
<keyword evidence="4 5" id="KW-0472">Membrane</keyword>
<feature type="transmembrane region" description="Helical" evidence="5">
    <location>
        <begin position="392"/>
        <end position="413"/>
    </location>
</feature>
<keyword evidence="5" id="KW-1003">Cell membrane</keyword>
<keyword evidence="7" id="KW-0560">Oxidoreductase</keyword>
<reference evidence="7 8" key="1">
    <citation type="submission" date="2021-03" db="EMBL/GenBank/DDBJ databases">
        <title>Genomic and phenotypic characterization of Chloracidobacterium isolates provides evidence for multiple species.</title>
        <authorList>
            <person name="Saini M.K."/>
            <person name="Costas A.M.G."/>
            <person name="Tank M."/>
            <person name="Bryant D.A."/>
        </authorList>
    </citation>
    <scope>NUCLEOTIDE SEQUENCE [LARGE SCALE GENOMIC DNA]</scope>
    <source>
        <strain evidence="7 8">N</strain>
    </source>
</reference>
<dbReference type="EMBL" id="CP072642">
    <property type="protein sequence ID" value="QUV95001.1"/>
    <property type="molecule type" value="Genomic_DNA"/>
</dbReference>
<comment type="subcellular location">
    <subcellularLocation>
        <location evidence="5 6">Cell membrane</location>
        <topology evidence="5 6">Multi-pass membrane protein</topology>
    </subcellularLocation>
    <subcellularLocation>
        <location evidence="1">Membrane</location>
        <topology evidence="1">Multi-pass membrane protein</topology>
    </subcellularLocation>
</comment>
<proteinExistence type="inferred from homology"/>
<dbReference type="InterPro" id="IPR018086">
    <property type="entry name" value="NADH_UbQ_OxRdtase_su1_CS"/>
</dbReference>
<organism evidence="7 8">
    <name type="scientific">Chloracidobacterium sp. N</name>
    <dbReference type="NCBI Taxonomy" id="2821540"/>
    <lineage>
        <taxon>Bacteria</taxon>
        <taxon>Pseudomonadati</taxon>
        <taxon>Acidobacteriota</taxon>
        <taxon>Terriglobia</taxon>
        <taxon>Terriglobales</taxon>
        <taxon>Acidobacteriaceae</taxon>
        <taxon>Chloracidobacterium</taxon>
        <taxon>Chloracidobacterium aggregatum</taxon>
    </lineage>
</organism>
<evidence type="ECO:0000256" key="4">
    <source>
        <dbReference type="ARBA" id="ARBA00023136"/>
    </source>
</evidence>
<sequence>MLALNASPKWIESLVEWLYTYLPTWITANLTATDAADFIVWPLIQVGVMLVVVLTAVAYLTLAERKVSAWIQVRVGPNRTGPLGLLQPAADGIKLLIKEDVIPFKADKTIFTLAPIISMVCAFIVLAVLPYGPHYASITNINIGLLFILSVSSVGVLGIILGGWASNSKYPLLGALRSSAQMVSYEAAIGLTIVSALIFTRTFSMQGIVEAQKSLGVWFVLFLFPSFIVFLVSVVAETNRAPFDLAEAESELVGGFHTEYSGFRFSIFFIAEYANMVVVSAIGATLYLGGWYVPGMDAIAARAPEAYREAVLTLIGVTAFAIKCGLILYLFIWMRWTFPRYRYDQLMELGWKWLMPAALANIVLTATIFLIGKELGLVRSVGGVLEMDWQGKVFFTVAGLLSAFPILALLNAINRNSKSFNLRAQRTTIPISTRKVKLSPGVKPAGV</sequence>
<feature type="transmembrane region" description="Helical" evidence="5">
    <location>
        <begin position="39"/>
        <end position="62"/>
    </location>
</feature>
<dbReference type="NCBIfam" id="NF004741">
    <property type="entry name" value="PRK06076.1-2"/>
    <property type="match status" value="1"/>
</dbReference>
<dbReference type="PROSITE" id="PS00667">
    <property type="entry name" value="COMPLEX1_ND1_1"/>
    <property type="match status" value="1"/>
</dbReference>
<evidence type="ECO:0000256" key="5">
    <source>
        <dbReference type="HAMAP-Rule" id="MF_01350"/>
    </source>
</evidence>
<dbReference type="EC" id="7.1.1.-" evidence="5"/>
<keyword evidence="2 5" id="KW-0812">Transmembrane</keyword>
<evidence type="ECO:0000256" key="3">
    <source>
        <dbReference type="ARBA" id="ARBA00022989"/>
    </source>
</evidence>
<evidence type="ECO:0000256" key="1">
    <source>
        <dbReference type="ARBA" id="ARBA00004141"/>
    </source>
</evidence>
<comment type="subunit">
    <text evidence="5">NDH-1 is composed of 14 different subunits. Subunits NuoA, H, J, K, L, M, N constitute the membrane sector of the complex.</text>
</comment>
<protein>
    <recommendedName>
        <fullName evidence="5">NADH-quinone oxidoreductase subunit H</fullName>
        <ecNumber evidence="5">7.1.1.-</ecNumber>
    </recommendedName>
    <alternativeName>
        <fullName evidence="5">NADH dehydrogenase I subunit H</fullName>
    </alternativeName>
    <alternativeName>
        <fullName evidence="5">NDH-1 subunit H</fullName>
    </alternativeName>
</protein>
<feature type="transmembrane region" description="Helical" evidence="5">
    <location>
        <begin position="310"/>
        <end position="332"/>
    </location>
</feature>
<keyword evidence="5" id="KW-1278">Translocase</keyword>
<keyword evidence="5" id="KW-0830">Ubiquinone</keyword>
<keyword evidence="8" id="KW-1185">Reference proteome</keyword>
<feature type="transmembrane region" description="Helical" evidence="5">
    <location>
        <begin position="143"/>
        <end position="164"/>
    </location>
</feature>